<keyword evidence="2" id="KW-1185">Reference proteome</keyword>
<dbReference type="EMBL" id="JAFDST010000006">
    <property type="protein sequence ID" value="MBP1083511.1"/>
    <property type="molecule type" value="Genomic_DNA"/>
</dbReference>
<dbReference type="RefSeq" id="WP_211086283.1">
    <property type="nucleotide sequence ID" value="NZ_JAFDST010000006.1"/>
</dbReference>
<reference evidence="1 2" key="1">
    <citation type="submission" date="2021-01" db="EMBL/GenBank/DDBJ databases">
        <title>Genomic Encyclopedia of Type Strains, Phase IV (KMG-IV): sequencing the most valuable type-strain genomes for metagenomic binning, comparative biology and taxonomic classification.</title>
        <authorList>
            <person name="Goeker M."/>
        </authorList>
    </citation>
    <scope>NUCLEOTIDE SEQUENCE [LARGE SCALE GENOMIC DNA]</scope>
    <source>
        <strain evidence="1 2">DSM 103394</strain>
    </source>
</reference>
<evidence type="ECO:0000313" key="2">
    <source>
        <dbReference type="Proteomes" id="UP000674416"/>
    </source>
</evidence>
<name>A0ABS4D1K7_9BACI</name>
<dbReference type="Proteomes" id="UP000674416">
    <property type="component" value="Unassembled WGS sequence"/>
</dbReference>
<evidence type="ECO:0008006" key="3">
    <source>
        <dbReference type="Google" id="ProtNLM"/>
    </source>
</evidence>
<sequence>MDVTIKLFDNNEIKDSFENYSVQALADMLNDQKKVVVVIGSSVVQRQQVARVVPEREAPGNVEVRLTDGTTITAQVDNYIPQEIADLLNDNSKSMSALGDIVLQRYSVMRITPKSEPVE</sequence>
<accession>A0ABS4D1K7</accession>
<evidence type="ECO:0000313" key="1">
    <source>
        <dbReference type="EMBL" id="MBP1083511.1"/>
    </source>
</evidence>
<proteinExistence type="predicted"/>
<organism evidence="1 2">
    <name type="scientific">Bacillus capparidis</name>
    <dbReference type="NCBI Taxonomy" id="1840411"/>
    <lineage>
        <taxon>Bacteria</taxon>
        <taxon>Bacillati</taxon>
        <taxon>Bacillota</taxon>
        <taxon>Bacilli</taxon>
        <taxon>Bacillales</taxon>
        <taxon>Bacillaceae</taxon>
        <taxon>Bacillus</taxon>
    </lineage>
</organism>
<gene>
    <name evidence="1" type="ORF">JOC74_004039</name>
</gene>
<comment type="caution">
    <text evidence="1">The sequence shown here is derived from an EMBL/GenBank/DDBJ whole genome shotgun (WGS) entry which is preliminary data.</text>
</comment>
<protein>
    <recommendedName>
        <fullName evidence="3">Replication terminator protein</fullName>
    </recommendedName>
</protein>